<comment type="caution">
    <text evidence="3">The sequence shown here is derived from an EMBL/GenBank/DDBJ whole genome shotgun (WGS) entry which is preliminary data.</text>
</comment>
<evidence type="ECO:0000313" key="3">
    <source>
        <dbReference type="EMBL" id="OGL44013.1"/>
    </source>
</evidence>
<dbReference type="Proteomes" id="UP000178797">
    <property type="component" value="Unassembled WGS sequence"/>
</dbReference>
<evidence type="ECO:0000259" key="1">
    <source>
        <dbReference type="Pfam" id="PF00534"/>
    </source>
</evidence>
<accession>A0A1F7RR57</accession>
<evidence type="ECO:0000259" key="2">
    <source>
        <dbReference type="Pfam" id="PF13439"/>
    </source>
</evidence>
<reference evidence="3 4" key="1">
    <citation type="journal article" date="2016" name="Nat. Commun.">
        <title>Thousands of microbial genomes shed light on interconnected biogeochemical processes in an aquifer system.</title>
        <authorList>
            <person name="Anantharaman K."/>
            <person name="Brown C.T."/>
            <person name="Hug L.A."/>
            <person name="Sharon I."/>
            <person name="Castelle C.J."/>
            <person name="Probst A.J."/>
            <person name="Thomas B.C."/>
            <person name="Singh A."/>
            <person name="Wilkins M.J."/>
            <person name="Karaoz U."/>
            <person name="Brodie E.L."/>
            <person name="Williams K.H."/>
            <person name="Hubbard S.S."/>
            <person name="Banfield J.F."/>
        </authorList>
    </citation>
    <scope>NUCLEOTIDE SEQUENCE [LARGE SCALE GENOMIC DNA]</scope>
</reference>
<organism evidence="3 4">
    <name type="scientific">Candidatus Schekmanbacteria bacterium RBG_16_38_10</name>
    <dbReference type="NCBI Taxonomy" id="1817879"/>
    <lineage>
        <taxon>Bacteria</taxon>
        <taxon>Candidatus Schekmaniibacteriota</taxon>
    </lineage>
</organism>
<protein>
    <recommendedName>
        <fullName evidence="5">Glycosyltransferase subfamily 4-like N-terminal domain-containing protein</fullName>
    </recommendedName>
</protein>
<dbReference type="AlphaFoldDB" id="A0A1F7RR57"/>
<dbReference type="EMBL" id="MGDE01000199">
    <property type="protein sequence ID" value="OGL44013.1"/>
    <property type="molecule type" value="Genomic_DNA"/>
</dbReference>
<sequence>MKILGVSEVFPSKRRPTIGTFVSGQCKSIAKYCDVLFVSPRFFSVFFLSWNWLSLYRGLKPRDVINGIKVYYPLVPAIPRYYNILLQTISMALSLPFHIARLRKWFNFDIIHAHGIVPSGFACVVTGLLLKKPVVVTAIGADINDFSRLSYLKPLITFTLRKACIITAVSNSLRGKAISLGAEVDNVKFIPRSVDDIFLNSQYIRRKNIKTILFVGQLIERKGVEDLIRAFNMLIGRNIDAELIIVGEGVLYKELLCFVNSNCSGRVTFLGTQPHSDIPRIMSEADILCLPSYREGWPNVCMEALACGLPIVGTDIGGINEIVSSSDYGVLVPPGDYTALAKALKYALTKDWDREKIREYASNYTFDKIGQMYMDVYAKAKECFYR</sequence>
<dbReference type="Gene3D" id="3.40.50.2000">
    <property type="entry name" value="Glycogen Phosphorylase B"/>
    <property type="match status" value="2"/>
</dbReference>
<evidence type="ECO:0000313" key="4">
    <source>
        <dbReference type="Proteomes" id="UP000178797"/>
    </source>
</evidence>
<proteinExistence type="predicted"/>
<dbReference type="CDD" id="cd03798">
    <property type="entry name" value="GT4_WlbH-like"/>
    <property type="match status" value="1"/>
</dbReference>
<dbReference type="PANTHER" id="PTHR45947:SF3">
    <property type="entry name" value="SULFOQUINOVOSYL TRANSFERASE SQD2"/>
    <property type="match status" value="1"/>
</dbReference>
<dbReference type="PANTHER" id="PTHR45947">
    <property type="entry name" value="SULFOQUINOVOSYL TRANSFERASE SQD2"/>
    <property type="match status" value="1"/>
</dbReference>
<dbReference type="GO" id="GO:0016757">
    <property type="term" value="F:glycosyltransferase activity"/>
    <property type="evidence" value="ECO:0007669"/>
    <property type="project" value="InterPro"/>
</dbReference>
<dbReference type="InterPro" id="IPR028098">
    <property type="entry name" value="Glyco_trans_4-like_N"/>
</dbReference>
<dbReference type="SUPFAM" id="SSF53756">
    <property type="entry name" value="UDP-Glycosyltransferase/glycogen phosphorylase"/>
    <property type="match status" value="1"/>
</dbReference>
<dbReference type="Pfam" id="PF13439">
    <property type="entry name" value="Glyco_transf_4"/>
    <property type="match status" value="1"/>
</dbReference>
<name>A0A1F7RR57_9BACT</name>
<evidence type="ECO:0008006" key="5">
    <source>
        <dbReference type="Google" id="ProtNLM"/>
    </source>
</evidence>
<dbReference type="InterPro" id="IPR050194">
    <property type="entry name" value="Glycosyltransferase_grp1"/>
</dbReference>
<dbReference type="Pfam" id="PF00534">
    <property type="entry name" value="Glycos_transf_1"/>
    <property type="match status" value="1"/>
</dbReference>
<dbReference type="InterPro" id="IPR001296">
    <property type="entry name" value="Glyco_trans_1"/>
</dbReference>
<feature type="domain" description="Glycosyltransferase subfamily 4-like N-terminal" evidence="2">
    <location>
        <begin position="73"/>
        <end position="195"/>
    </location>
</feature>
<gene>
    <name evidence="3" type="ORF">A2W05_04245</name>
</gene>
<feature type="domain" description="Glycosyl transferase family 1" evidence="1">
    <location>
        <begin position="206"/>
        <end position="362"/>
    </location>
</feature>